<dbReference type="GO" id="GO:0005829">
    <property type="term" value="C:cytosol"/>
    <property type="evidence" value="ECO:0007669"/>
    <property type="project" value="TreeGrafter"/>
</dbReference>
<proteinExistence type="inferred from homology"/>
<reference evidence="3" key="1">
    <citation type="submission" date="2018-06" db="EMBL/GenBank/DDBJ databases">
        <authorList>
            <person name="Zhirakovskaya E."/>
        </authorList>
    </citation>
    <scope>NUCLEOTIDE SEQUENCE</scope>
</reference>
<keyword evidence="2" id="KW-0732">Signal</keyword>
<dbReference type="GO" id="GO:0050821">
    <property type="term" value="P:protein stabilization"/>
    <property type="evidence" value="ECO:0007669"/>
    <property type="project" value="TreeGrafter"/>
</dbReference>
<protein>
    <recommendedName>
        <fullName evidence="4">Outer membrane protein H</fullName>
    </recommendedName>
</protein>
<accession>A0A3B0U491</accession>
<sequence length="178" mass="19615">MNKLKYFVLLAAILGSSAVMAQTQKIGHMDMQYVLSAMPEMKQVQSQLQTLQGQLEKQAAAKQKDFEEKYNRYVSEGNTMAEAIRLDLEKELSTMQQSAQEFAASAQQTLQQKEQQLMQPIYDKIGTAINEVAKEGSYSYIINAGVPGLDVLYYADPANDASNAVLKKLGVTPPAASN</sequence>
<gene>
    <name evidence="3" type="ORF">MNBD_BACTEROID06-1382</name>
</gene>
<dbReference type="AlphaFoldDB" id="A0A3B0U491"/>
<dbReference type="InterPro" id="IPR024930">
    <property type="entry name" value="Skp_dom_sf"/>
</dbReference>
<dbReference type="InterPro" id="IPR005632">
    <property type="entry name" value="Chaperone_Skp"/>
</dbReference>
<evidence type="ECO:0008006" key="4">
    <source>
        <dbReference type="Google" id="ProtNLM"/>
    </source>
</evidence>
<name>A0A3B0U491_9ZZZZ</name>
<dbReference type="Pfam" id="PF03938">
    <property type="entry name" value="OmpH"/>
    <property type="match status" value="1"/>
</dbReference>
<evidence type="ECO:0000256" key="2">
    <source>
        <dbReference type="ARBA" id="ARBA00022729"/>
    </source>
</evidence>
<organism evidence="3">
    <name type="scientific">hydrothermal vent metagenome</name>
    <dbReference type="NCBI Taxonomy" id="652676"/>
    <lineage>
        <taxon>unclassified sequences</taxon>
        <taxon>metagenomes</taxon>
        <taxon>ecological metagenomes</taxon>
    </lineage>
</organism>
<evidence type="ECO:0000313" key="3">
    <source>
        <dbReference type="EMBL" id="VAW25821.1"/>
    </source>
</evidence>
<dbReference type="PANTHER" id="PTHR35089">
    <property type="entry name" value="CHAPERONE PROTEIN SKP"/>
    <property type="match status" value="1"/>
</dbReference>
<dbReference type="EMBL" id="UOES01000024">
    <property type="protein sequence ID" value="VAW25821.1"/>
    <property type="molecule type" value="Genomic_DNA"/>
</dbReference>
<comment type="similarity">
    <text evidence="1">Belongs to the Skp family.</text>
</comment>
<dbReference type="Gene3D" id="3.30.910.20">
    <property type="entry name" value="Skp domain"/>
    <property type="match status" value="1"/>
</dbReference>
<dbReference type="SMART" id="SM00935">
    <property type="entry name" value="OmpH"/>
    <property type="match status" value="1"/>
</dbReference>
<evidence type="ECO:0000256" key="1">
    <source>
        <dbReference type="ARBA" id="ARBA00009091"/>
    </source>
</evidence>
<dbReference type="PANTHER" id="PTHR35089:SF1">
    <property type="entry name" value="CHAPERONE PROTEIN SKP"/>
    <property type="match status" value="1"/>
</dbReference>
<dbReference type="SUPFAM" id="SSF111384">
    <property type="entry name" value="OmpH-like"/>
    <property type="match status" value="1"/>
</dbReference>
<dbReference type="GO" id="GO:0051082">
    <property type="term" value="F:unfolded protein binding"/>
    <property type="evidence" value="ECO:0007669"/>
    <property type="project" value="InterPro"/>
</dbReference>